<dbReference type="InterPro" id="IPR036249">
    <property type="entry name" value="Thioredoxin-like_sf"/>
</dbReference>
<dbReference type="EMBL" id="MPUK01000016">
    <property type="protein sequence ID" value="ONH64884.1"/>
    <property type="molecule type" value="Genomic_DNA"/>
</dbReference>
<feature type="signal peptide" evidence="8">
    <location>
        <begin position="1"/>
        <end position="24"/>
    </location>
</feature>
<dbReference type="InterPro" id="IPR013657">
    <property type="entry name" value="SCL35B1-4/HUT1"/>
</dbReference>
<feature type="domain" description="Thioredoxin" evidence="9">
    <location>
        <begin position="27"/>
        <end position="158"/>
    </location>
</feature>
<organism evidence="10 11">
    <name type="scientific">Cyberlindnera fabianii</name>
    <name type="common">Yeast</name>
    <name type="synonym">Hansenula fabianii</name>
    <dbReference type="NCBI Taxonomy" id="36022"/>
    <lineage>
        <taxon>Eukaryota</taxon>
        <taxon>Fungi</taxon>
        <taxon>Dikarya</taxon>
        <taxon>Ascomycota</taxon>
        <taxon>Saccharomycotina</taxon>
        <taxon>Saccharomycetes</taxon>
        <taxon>Phaffomycetales</taxon>
        <taxon>Phaffomycetaceae</taxon>
        <taxon>Cyberlindnera</taxon>
    </lineage>
</organism>
<dbReference type="SUPFAM" id="SSF52833">
    <property type="entry name" value="Thioredoxin-like"/>
    <property type="match status" value="1"/>
</dbReference>
<dbReference type="Gene3D" id="3.40.30.10">
    <property type="entry name" value="Glutaredoxin"/>
    <property type="match status" value="1"/>
</dbReference>
<feature type="transmembrane region" description="Helical" evidence="7">
    <location>
        <begin position="942"/>
        <end position="960"/>
    </location>
</feature>
<evidence type="ECO:0000256" key="1">
    <source>
        <dbReference type="ARBA" id="ARBA00004127"/>
    </source>
</evidence>
<dbReference type="Pfam" id="PF08449">
    <property type="entry name" value="UAA"/>
    <property type="match status" value="1"/>
</dbReference>
<keyword evidence="2" id="KW-0813">Transport</keyword>
<evidence type="ECO:0000256" key="8">
    <source>
        <dbReference type="SAM" id="SignalP"/>
    </source>
</evidence>
<evidence type="ECO:0000259" key="9">
    <source>
        <dbReference type="PROSITE" id="PS51352"/>
    </source>
</evidence>
<dbReference type="PANTHER" id="PTHR10778">
    <property type="entry name" value="SOLUTE CARRIER FAMILY 35 MEMBER B"/>
    <property type="match status" value="1"/>
</dbReference>
<dbReference type="Proteomes" id="UP000189513">
    <property type="component" value="Unassembled WGS sequence"/>
</dbReference>
<feature type="transmembrane region" description="Helical" evidence="7">
    <location>
        <begin position="736"/>
        <end position="755"/>
    </location>
</feature>
<reference evidence="11" key="1">
    <citation type="journal article" date="2017" name="Genome Announc.">
        <title>Genome sequences of Cyberlindnera fabianii 65, Pichia kudriavzevii 129, and Saccharomyces cerevisiae 131 isolated from fermented masau fruits in Zimbabwe.</title>
        <authorList>
            <person name="van Rijswijck I.M.H."/>
            <person name="Derks M.F.L."/>
            <person name="Abee T."/>
            <person name="de Ridder D."/>
            <person name="Smid E.J."/>
        </authorList>
    </citation>
    <scope>NUCLEOTIDE SEQUENCE [LARGE SCALE GENOMIC DNA]</scope>
    <source>
        <strain evidence="11">65</strain>
    </source>
</reference>
<dbReference type="PROSITE" id="PS51352">
    <property type="entry name" value="THIOREDOXIN_2"/>
    <property type="match status" value="1"/>
</dbReference>
<feature type="transmembrane region" description="Helical" evidence="7">
    <location>
        <begin position="642"/>
        <end position="660"/>
    </location>
</feature>
<keyword evidence="4 7" id="KW-0812">Transmembrane</keyword>
<keyword evidence="6 7" id="KW-0472">Membrane</keyword>
<evidence type="ECO:0000256" key="7">
    <source>
        <dbReference type="SAM" id="Phobius"/>
    </source>
</evidence>
<dbReference type="NCBIfam" id="TIGR00803">
    <property type="entry name" value="nst"/>
    <property type="match status" value="1"/>
</dbReference>
<dbReference type="Pfam" id="PF00085">
    <property type="entry name" value="Thioredoxin"/>
    <property type="match status" value="1"/>
</dbReference>
<feature type="transmembrane region" description="Helical" evidence="7">
    <location>
        <begin position="762"/>
        <end position="781"/>
    </location>
</feature>
<comment type="caution">
    <text evidence="10">The sequence shown here is derived from an EMBL/GenBank/DDBJ whole genome shotgun (WGS) entry which is preliminary data.</text>
</comment>
<sequence length="1011" mass="114397">MLPQVCSMVLTLWTWAIVCVGVSGAGVAAGSAAGSAAIASSDSKPEGFPDALTMENFKTRLEHGLHLVEFFSPYCSHCKHLAPTWEKTWLEFHEEGESLGIQMVQVDCVASGDLCNQEKITAYPSLKLYGPKGYIKDYPRSYKRNQESLEKFMRNVAIDLADPNFLVQSKSKLITTDQMIKILGQEQKTAKLISMWPSTSLEDINEYNKDKFPSAKDADDCLDFQRTWAIVSNQLQSLKIETGHFNCLSNKQICEKLQLNMKKPQVILVLPNTNVAKVIQFDQTIYSPTHAEITQFAQRITKSAQVPSINAYDLIKNSLATAHIPDVGGLIDSSDVSFIYVYDQETTTTEDFELLTLETMTTLPALVAYREHSLISHVFQSFAPNEIRDQYTIIDWMNSVAAAPGFMEIKPENIKRFMKAGDPSKKLAVLLLNQSSSDEDALISTQDYFLFGVHEYVERRDERRYQDLWKKRQLKEEEVQALKSKNAESKLIVKAMSKEIKHTDYKDVVYGYLDISKNLALLQNLGVDMTTKEFQTGDVLVFNRDNKYYYAQDLEGNQLNVAKESSAFVKLLLTLNGVQSGKIIKRLRHSPFPSSLRFMEPLHNQGTLGYLLILVFIVLLSKKGPSLVRKQKPVRDGLAKEWIAVIGLIFGGCCSNVFTLEKIVTHNPESGNVVTFFQFLFIAIEGYINFWDSSRPPFYIRRNQVPLKRWSVAVIMFFLVSILNNSVFIFKISIPIHIIFRSSGTAVVMVIGWLFANKKYNVLQVVSAFMLTIGAIITTMYKDTEMFSKRDEVDTSIFSLSALSDDVLFLTGIIILLIAAILMAFMGLYNEETYRRYGKHWKENVFYSHLFGLPMFIFIAPKVHSEFMALWRNPEHFSFGGFELPKPICYLILNVLTQYFCVRGANMLAGSTTALTLNVVLLMRKFTSLLLSMYLFNNRLSFTGSCGATLVFAGCALYSYGSTRGSNTVKYTAVPSEGPNKSSEQEQFEMNIVQEGDKVMEKAKELEEQKK</sequence>
<keyword evidence="8" id="KW-0732">Signal</keyword>
<keyword evidence="11" id="KW-1185">Reference proteome</keyword>
<dbReference type="InterPro" id="IPR013766">
    <property type="entry name" value="Thioredoxin_domain"/>
</dbReference>
<evidence type="ECO:0000256" key="2">
    <source>
        <dbReference type="ARBA" id="ARBA00022448"/>
    </source>
</evidence>
<protein>
    <submittedName>
        <fullName evidence="10">ER-retained PMA1-suppressing protein 1</fullName>
    </submittedName>
</protein>
<evidence type="ECO:0000256" key="5">
    <source>
        <dbReference type="ARBA" id="ARBA00022989"/>
    </source>
</evidence>
<evidence type="ECO:0000313" key="10">
    <source>
        <dbReference type="EMBL" id="ONH64884.1"/>
    </source>
</evidence>
<proteinExistence type="predicted"/>
<dbReference type="VEuPathDB" id="FungiDB:BON22_5310"/>
<dbReference type="GO" id="GO:0005462">
    <property type="term" value="F:UDP-N-acetylglucosamine transmembrane transporter activity"/>
    <property type="evidence" value="ECO:0007669"/>
    <property type="project" value="TreeGrafter"/>
</dbReference>
<dbReference type="AlphaFoldDB" id="A0A1V2KZA8"/>
<keyword evidence="5 7" id="KW-1133">Transmembrane helix</keyword>
<evidence type="ECO:0000256" key="6">
    <source>
        <dbReference type="ARBA" id="ARBA00023136"/>
    </source>
</evidence>
<keyword evidence="3" id="KW-0762">Sugar transport</keyword>
<comment type="subcellular location">
    <subcellularLocation>
        <location evidence="1">Endomembrane system</location>
        <topology evidence="1">Multi-pass membrane protein</topology>
    </subcellularLocation>
</comment>
<feature type="transmembrane region" description="Helical" evidence="7">
    <location>
        <begin position="602"/>
        <end position="621"/>
    </location>
</feature>
<evidence type="ECO:0000256" key="3">
    <source>
        <dbReference type="ARBA" id="ARBA00022597"/>
    </source>
</evidence>
<dbReference type="GO" id="GO:0005464">
    <property type="term" value="F:UDP-xylose transmembrane transporter activity"/>
    <property type="evidence" value="ECO:0007669"/>
    <property type="project" value="TreeGrafter"/>
</dbReference>
<accession>A0A1V2KZA8</accession>
<evidence type="ECO:0000313" key="11">
    <source>
        <dbReference type="Proteomes" id="UP000189513"/>
    </source>
</evidence>
<dbReference type="PANTHER" id="PTHR10778:SF4">
    <property type="entry name" value="NUCLEOTIDE SUGAR TRANSPORTER SLC35B4"/>
    <property type="match status" value="1"/>
</dbReference>
<feature type="transmembrane region" description="Helical" evidence="7">
    <location>
        <begin position="672"/>
        <end position="690"/>
    </location>
</feature>
<name>A0A1V2KZA8_CYBFA</name>
<feature type="chain" id="PRO_5012798770" evidence="8">
    <location>
        <begin position="25"/>
        <end position="1011"/>
    </location>
</feature>
<feature type="transmembrane region" description="Helical" evidence="7">
    <location>
        <begin position="710"/>
        <end position="730"/>
    </location>
</feature>
<evidence type="ECO:0000256" key="4">
    <source>
        <dbReference type="ARBA" id="ARBA00022692"/>
    </source>
</evidence>
<dbReference type="CDD" id="cd02961">
    <property type="entry name" value="PDI_a_family"/>
    <property type="match status" value="1"/>
</dbReference>
<dbReference type="GO" id="GO:0000139">
    <property type="term" value="C:Golgi membrane"/>
    <property type="evidence" value="ECO:0007669"/>
    <property type="project" value="TreeGrafter"/>
</dbReference>
<gene>
    <name evidence="10" type="ORF">BON22_5310</name>
</gene>
<dbReference type="GO" id="GO:0005789">
    <property type="term" value="C:endoplasmic reticulum membrane"/>
    <property type="evidence" value="ECO:0007669"/>
    <property type="project" value="TreeGrafter"/>
</dbReference>
<dbReference type="STRING" id="36022.A0A1V2KZA8"/>
<feature type="transmembrane region" description="Helical" evidence="7">
    <location>
        <begin position="807"/>
        <end position="829"/>
    </location>
</feature>